<dbReference type="GO" id="GO:0030288">
    <property type="term" value="C:outer membrane-bounded periplasmic space"/>
    <property type="evidence" value="ECO:0007669"/>
    <property type="project" value="TreeGrafter"/>
</dbReference>
<evidence type="ECO:0000256" key="1">
    <source>
        <dbReference type="ARBA" id="ARBA00001561"/>
    </source>
</evidence>
<dbReference type="SUPFAM" id="SSF53187">
    <property type="entry name" value="Zn-dependent exopeptidases"/>
    <property type="match status" value="1"/>
</dbReference>
<dbReference type="InterPro" id="IPR050695">
    <property type="entry name" value="N-acetylmuramoyl_amidase_3"/>
</dbReference>
<dbReference type="RefSeq" id="WP_185679459.1">
    <property type="nucleotide sequence ID" value="NZ_JBHRYI010000006.1"/>
</dbReference>
<dbReference type="Gene3D" id="3.40.630.40">
    <property type="entry name" value="Zn-dependent exopeptidases"/>
    <property type="match status" value="1"/>
</dbReference>
<protein>
    <recommendedName>
        <fullName evidence="2">N-acetylmuramoyl-L-alanine amidase</fullName>
        <ecNumber evidence="2">3.5.1.28</ecNumber>
    </recommendedName>
</protein>
<dbReference type="InterPro" id="IPR002508">
    <property type="entry name" value="MurNAc-LAA_cat"/>
</dbReference>
<dbReference type="SMART" id="SM00646">
    <property type="entry name" value="Ami_3"/>
    <property type="match status" value="1"/>
</dbReference>
<evidence type="ECO:0000256" key="4">
    <source>
        <dbReference type="SAM" id="MobiDB-lite"/>
    </source>
</evidence>
<evidence type="ECO:0000313" key="7">
    <source>
        <dbReference type="Proteomes" id="UP000551327"/>
    </source>
</evidence>
<dbReference type="GO" id="GO:0009253">
    <property type="term" value="P:peptidoglycan catabolic process"/>
    <property type="evidence" value="ECO:0007669"/>
    <property type="project" value="InterPro"/>
</dbReference>
<evidence type="ECO:0000259" key="5">
    <source>
        <dbReference type="SMART" id="SM00646"/>
    </source>
</evidence>
<dbReference type="PANTHER" id="PTHR30404:SF0">
    <property type="entry name" value="N-ACETYLMURAMOYL-L-ALANINE AMIDASE AMIC"/>
    <property type="match status" value="1"/>
</dbReference>
<keyword evidence="3" id="KW-0378">Hydrolase</keyword>
<dbReference type="EMBL" id="JACLAX010000009">
    <property type="protein sequence ID" value="MBC2669601.1"/>
    <property type="molecule type" value="Genomic_DNA"/>
</dbReference>
<dbReference type="EC" id="3.5.1.28" evidence="2"/>
<evidence type="ECO:0000256" key="3">
    <source>
        <dbReference type="ARBA" id="ARBA00022801"/>
    </source>
</evidence>
<comment type="caution">
    <text evidence="6">The sequence shown here is derived from an EMBL/GenBank/DDBJ whole genome shotgun (WGS) entry which is preliminary data.</text>
</comment>
<dbReference type="Proteomes" id="UP000551327">
    <property type="component" value="Unassembled WGS sequence"/>
</dbReference>
<feature type="region of interest" description="Disordered" evidence="4">
    <location>
        <begin position="298"/>
        <end position="317"/>
    </location>
</feature>
<dbReference type="GO" id="GO:0008745">
    <property type="term" value="F:N-acetylmuramoyl-L-alanine amidase activity"/>
    <property type="evidence" value="ECO:0007669"/>
    <property type="project" value="UniProtKB-EC"/>
</dbReference>
<reference evidence="6 7" key="1">
    <citation type="submission" date="2020-08" db="EMBL/GenBank/DDBJ databases">
        <title>The genome sequence of type strain Novosphingobium piscinae KCTC 42194.</title>
        <authorList>
            <person name="Liu Y."/>
        </authorList>
    </citation>
    <scope>NUCLEOTIDE SEQUENCE [LARGE SCALE GENOMIC DNA]</scope>
    <source>
        <strain evidence="6 7">KCTC 42194</strain>
    </source>
</reference>
<proteinExistence type="predicted"/>
<comment type="catalytic activity">
    <reaction evidence="1">
        <text>Hydrolyzes the link between N-acetylmuramoyl residues and L-amino acid residues in certain cell-wall glycopeptides.</text>
        <dbReference type="EC" id="3.5.1.28"/>
    </reaction>
</comment>
<evidence type="ECO:0000313" key="6">
    <source>
        <dbReference type="EMBL" id="MBC2669601.1"/>
    </source>
</evidence>
<name>A0A7X1FZ57_9SPHN</name>
<dbReference type="Pfam" id="PF01520">
    <property type="entry name" value="Amidase_3"/>
    <property type="match status" value="1"/>
</dbReference>
<organism evidence="6 7">
    <name type="scientific">Novosphingobium piscinae</name>
    <dbReference type="NCBI Taxonomy" id="1507448"/>
    <lineage>
        <taxon>Bacteria</taxon>
        <taxon>Pseudomonadati</taxon>
        <taxon>Pseudomonadota</taxon>
        <taxon>Alphaproteobacteria</taxon>
        <taxon>Sphingomonadales</taxon>
        <taxon>Sphingomonadaceae</taxon>
        <taxon>Novosphingobium</taxon>
    </lineage>
</organism>
<dbReference type="PANTHER" id="PTHR30404">
    <property type="entry name" value="N-ACETYLMURAMOYL-L-ALANINE AMIDASE"/>
    <property type="match status" value="1"/>
</dbReference>
<accession>A0A7X1FZ57</accession>
<evidence type="ECO:0000256" key="2">
    <source>
        <dbReference type="ARBA" id="ARBA00011901"/>
    </source>
</evidence>
<dbReference type="AlphaFoldDB" id="A0A7X1FZ57"/>
<feature type="domain" description="MurNAc-LAA" evidence="5">
    <location>
        <begin position="136"/>
        <end position="290"/>
    </location>
</feature>
<dbReference type="CDD" id="cd02696">
    <property type="entry name" value="MurNAc-LAA"/>
    <property type="match status" value="1"/>
</dbReference>
<sequence>MLNEACMYRPDGSRLIALGLLVLAPVAVFAAMVAVDRTFGAPGRGMGYVVRLKLPPASGEIGLPQVRGPLDASRPLVVIDAGHGGHDPGAGSGPVREKALTLALALALRDELLRRGGVRVALTREDDRFLVLSERAGIARRLNADLFLSLHADSAPADTASGATLYTLSERGSNDSAARLAEAENRADTVNGVPLERQSGAVNAILVDLSQRDTAARSTAFAELVLREGAGRVPFRARPIQSAAFVVLKSADLPSVLVESGYISNPADAARMSSAEGRQALAESLARAIRVYFARQAAPDPAVAETPAATASEPAAP</sequence>
<gene>
    <name evidence="6" type="ORF">H7F53_10635</name>
</gene>
<keyword evidence="7" id="KW-1185">Reference proteome</keyword>